<proteinExistence type="predicted"/>
<evidence type="ECO:0008006" key="5">
    <source>
        <dbReference type="Google" id="ProtNLM"/>
    </source>
</evidence>
<organism evidence="3 4">
    <name type="scientific">Caenorhabditis nigoni</name>
    <dbReference type="NCBI Taxonomy" id="1611254"/>
    <lineage>
        <taxon>Eukaryota</taxon>
        <taxon>Metazoa</taxon>
        <taxon>Ecdysozoa</taxon>
        <taxon>Nematoda</taxon>
        <taxon>Chromadorea</taxon>
        <taxon>Rhabditida</taxon>
        <taxon>Rhabditina</taxon>
        <taxon>Rhabditomorpha</taxon>
        <taxon>Rhabditoidea</taxon>
        <taxon>Rhabditidae</taxon>
        <taxon>Peloderinae</taxon>
        <taxon>Caenorhabditis</taxon>
    </lineage>
</organism>
<evidence type="ECO:0000256" key="1">
    <source>
        <dbReference type="SAM" id="Coils"/>
    </source>
</evidence>
<evidence type="ECO:0000256" key="2">
    <source>
        <dbReference type="SAM" id="MobiDB-lite"/>
    </source>
</evidence>
<evidence type="ECO:0000313" key="3">
    <source>
        <dbReference type="EMBL" id="PIC46742.1"/>
    </source>
</evidence>
<dbReference type="EMBL" id="PDUG01000002">
    <property type="protein sequence ID" value="PIC46742.1"/>
    <property type="molecule type" value="Genomic_DNA"/>
</dbReference>
<reference evidence="4" key="1">
    <citation type="submission" date="2017-10" db="EMBL/GenBank/DDBJ databases">
        <title>Rapid genome shrinkage in a self-fertile nematode reveals novel sperm competition proteins.</title>
        <authorList>
            <person name="Yin D."/>
            <person name="Schwarz E.M."/>
            <person name="Thomas C.G."/>
            <person name="Felde R.L."/>
            <person name="Korf I.F."/>
            <person name="Cutter A.D."/>
            <person name="Schartner C.M."/>
            <person name="Ralston E.J."/>
            <person name="Meyer B.J."/>
            <person name="Haag E.S."/>
        </authorList>
    </citation>
    <scope>NUCLEOTIDE SEQUENCE [LARGE SCALE GENOMIC DNA]</scope>
    <source>
        <strain evidence="4">JU1422</strain>
    </source>
</reference>
<keyword evidence="4" id="KW-1185">Reference proteome</keyword>
<dbReference type="AlphaFoldDB" id="A0A2G5V4R6"/>
<dbReference type="Proteomes" id="UP000230233">
    <property type="component" value="Chromosome II"/>
</dbReference>
<evidence type="ECO:0000313" key="4">
    <source>
        <dbReference type="Proteomes" id="UP000230233"/>
    </source>
</evidence>
<feature type="region of interest" description="Disordered" evidence="2">
    <location>
        <begin position="335"/>
        <end position="366"/>
    </location>
</feature>
<dbReference type="Gene3D" id="4.10.60.10">
    <property type="entry name" value="Zinc finger, CCHC-type"/>
    <property type="match status" value="1"/>
</dbReference>
<comment type="caution">
    <text evidence="3">The sequence shown here is derived from an EMBL/GenBank/DDBJ whole genome shotgun (WGS) entry which is preliminary data.</text>
</comment>
<accession>A0A2G5V4R6</accession>
<keyword evidence="1" id="KW-0175">Coiled coil</keyword>
<feature type="coiled-coil region" evidence="1">
    <location>
        <begin position="178"/>
        <end position="212"/>
    </location>
</feature>
<dbReference type="OrthoDB" id="5866078at2759"/>
<protein>
    <recommendedName>
        <fullName evidence="5">CCHC-type domain-containing protein</fullName>
    </recommendedName>
</protein>
<gene>
    <name evidence="3" type="primary">Cnig_chr_II.g6336</name>
    <name evidence="3" type="ORF">B9Z55_006336</name>
</gene>
<feature type="compositionally biased region" description="Basic residues" evidence="2">
    <location>
        <begin position="345"/>
        <end position="355"/>
    </location>
</feature>
<sequence>MKGSQADEESSTKEIDKLPSLCQLKYCYLLSILSSIPIIGFDQLYLFLSLHSKLQHEQFSMDISKELEHQLLDTPIEFPEAGVKANGNQAAQQVPEAEQPNIGKDVLELAQQIKEYIDAKRGDLVTYEMLKEIHDKGDMECYKKTLEYISSEGIPTAAETTMLRGFLRQAFNQEAKMRAQHNEHLQLLDNKIDSLASEVTKLREQSAKLENQLKTGRAPRTKKCVLQADEKEGCKICAQLDHPASRCPVYPTAESKISALQLKNACLVCARIGHPQAECPVAEVTKECEKCHIKHFRSLCTARFGSAAMERKKREAEEQKQKKQAKVQATLLAGITSFAQPPTKKNQKRKLRKKMMKEMTAGGKDE</sequence>
<name>A0A2G5V4R6_9PELO</name>
<feature type="coiled-coil region" evidence="1">
    <location>
        <begin position="306"/>
        <end position="333"/>
    </location>
</feature>